<feature type="region of interest" description="Disordered" evidence="1">
    <location>
        <begin position="179"/>
        <end position="221"/>
    </location>
</feature>
<dbReference type="Proteomes" id="UP001152523">
    <property type="component" value="Unassembled WGS sequence"/>
</dbReference>
<sequence length="263" mass="28969">MPPGSSYSRSFTPSPKLSPGLVNLHLFFFFFFFFFCAEMVAPHGSRQVVSIDRGETLWNVKMPPKQIMSCCGADHDMRNMNNPRVLRVPSAQGQWQQLRQRSTKCSHAESQATVLIRAVRGRGRSSNMIMAPYQRVGGHVMRSPLGADRNRTSNGPYLHDAGTMPVFKYDKGTVPKGRWPCNDVGAGGRSETNNQRSSSVRSRNEAGLPNDHHAEPEESVVVRGKSALGGRSVNPRVLQAPSAHNVALGAERRRPDCQSGSVI</sequence>
<evidence type="ECO:0000313" key="4">
    <source>
        <dbReference type="Proteomes" id="UP001152523"/>
    </source>
</evidence>
<protein>
    <submittedName>
        <fullName evidence="3">Uncharacterized protein</fullName>
    </submittedName>
</protein>
<evidence type="ECO:0000256" key="2">
    <source>
        <dbReference type="SAM" id="Phobius"/>
    </source>
</evidence>
<proteinExistence type="predicted"/>
<gene>
    <name evidence="3" type="ORF">CEPIT_LOCUS23992</name>
</gene>
<evidence type="ECO:0000256" key="1">
    <source>
        <dbReference type="SAM" id="MobiDB-lite"/>
    </source>
</evidence>
<feature type="transmembrane region" description="Helical" evidence="2">
    <location>
        <begin position="20"/>
        <end position="41"/>
    </location>
</feature>
<organism evidence="3 4">
    <name type="scientific">Cuscuta epithymum</name>
    <dbReference type="NCBI Taxonomy" id="186058"/>
    <lineage>
        <taxon>Eukaryota</taxon>
        <taxon>Viridiplantae</taxon>
        <taxon>Streptophyta</taxon>
        <taxon>Embryophyta</taxon>
        <taxon>Tracheophyta</taxon>
        <taxon>Spermatophyta</taxon>
        <taxon>Magnoliopsida</taxon>
        <taxon>eudicotyledons</taxon>
        <taxon>Gunneridae</taxon>
        <taxon>Pentapetalae</taxon>
        <taxon>asterids</taxon>
        <taxon>lamiids</taxon>
        <taxon>Solanales</taxon>
        <taxon>Convolvulaceae</taxon>
        <taxon>Cuscuteae</taxon>
        <taxon>Cuscuta</taxon>
        <taxon>Cuscuta subgen. Cuscuta</taxon>
    </lineage>
</organism>
<accession>A0AAV0EGU3</accession>
<dbReference type="EMBL" id="CAMAPF010000921">
    <property type="protein sequence ID" value="CAH9121812.1"/>
    <property type="molecule type" value="Genomic_DNA"/>
</dbReference>
<dbReference type="AlphaFoldDB" id="A0AAV0EGU3"/>
<keyword evidence="2" id="KW-1133">Transmembrane helix</keyword>
<evidence type="ECO:0000313" key="3">
    <source>
        <dbReference type="EMBL" id="CAH9121812.1"/>
    </source>
</evidence>
<keyword evidence="2" id="KW-0812">Transmembrane</keyword>
<name>A0AAV0EGU3_9ASTE</name>
<keyword evidence="4" id="KW-1185">Reference proteome</keyword>
<keyword evidence="2" id="KW-0472">Membrane</keyword>
<reference evidence="3" key="1">
    <citation type="submission" date="2022-07" db="EMBL/GenBank/DDBJ databases">
        <authorList>
            <person name="Macas J."/>
            <person name="Novak P."/>
            <person name="Neumann P."/>
        </authorList>
    </citation>
    <scope>NUCLEOTIDE SEQUENCE</scope>
</reference>
<comment type="caution">
    <text evidence="3">The sequence shown here is derived from an EMBL/GenBank/DDBJ whole genome shotgun (WGS) entry which is preliminary data.</text>
</comment>
<feature type="region of interest" description="Disordered" evidence="1">
    <location>
        <begin position="244"/>
        <end position="263"/>
    </location>
</feature>